<reference evidence="8" key="3">
    <citation type="submission" date="2025-09" db="UniProtKB">
        <authorList>
            <consortium name="Ensembl"/>
        </authorList>
    </citation>
    <scope>IDENTIFICATION</scope>
</reference>
<dbReference type="GO" id="GO:0016787">
    <property type="term" value="F:hydrolase activity"/>
    <property type="evidence" value="ECO:0007669"/>
    <property type="project" value="UniProtKB-KW"/>
</dbReference>
<evidence type="ECO:0000313" key="8">
    <source>
        <dbReference type="Ensembl" id="ENSONIP00000079354.1"/>
    </source>
</evidence>
<feature type="compositionally biased region" description="Polar residues" evidence="6">
    <location>
        <begin position="15"/>
        <end position="27"/>
    </location>
</feature>
<evidence type="ECO:0000256" key="1">
    <source>
        <dbReference type="ARBA" id="ARBA00022679"/>
    </source>
</evidence>
<evidence type="ECO:0000313" key="9">
    <source>
        <dbReference type="Proteomes" id="UP000005207"/>
    </source>
</evidence>
<evidence type="ECO:0000256" key="2">
    <source>
        <dbReference type="ARBA" id="ARBA00022695"/>
    </source>
</evidence>
<dbReference type="GO" id="GO:0004519">
    <property type="term" value="F:endonuclease activity"/>
    <property type="evidence" value="ECO:0007669"/>
    <property type="project" value="UniProtKB-KW"/>
</dbReference>
<keyword evidence="1" id="KW-0808">Transferase</keyword>
<dbReference type="Ensembl" id="ENSONIT00000055545.1">
    <property type="protein sequence ID" value="ENSONIP00000079354.1"/>
    <property type="gene ID" value="ENSONIG00000035296.1"/>
</dbReference>
<dbReference type="Pfam" id="PF18697">
    <property type="entry name" value="MLVIN_C"/>
    <property type="match status" value="1"/>
</dbReference>
<keyword evidence="3" id="KW-0540">Nuclease</keyword>
<sequence>RPRGPACKQNKEIVLSNQLPNDSSPVSSRLKPGDWILIKVLQRKNWSSPRWEGPYQVLLTTPTACKIAERPSWIHQSHAKKVQGDTSPDASSPIIYVWVSPESSPVRGVSPEASRMHVAVTIF</sequence>
<evidence type="ECO:0000256" key="5">
    <source>
        <dbReference type="ARBA" id="ARBA00022801"/>
    </source>
</evidence>
<dbReference type="AlphaFoldDB" id="A0A669F5V6"/>
<keyword evidence="4" id="KW-0255">Endonuclease</keyword>
<name>A0A669F5V6_ORENI</name>
<feature type="region of interest" description="Disordered" evidence="6">
    <location>
        <begin position="1"/>
        <end position="29"/>
    </location>
</feature>
<evidence type="ECO:0000259" key="7">
    <source>
        <dbReference type="Pfam" id="PF18697"/>
    </source>
</evidence>
<reference evidence="9" key="1">
    <citation type="submission" date="2012-01" db="EMBL/GenBank/DDBJ databases">
        <title>The Genome Sequence of Oreochromis niloticus (Nile Tilapia).</title>
        <authorList>
            <consortium name="Broad Institute Genome Assembly Team"/>
            <consortium name="Broad Institute Sequencing Platform"/>
            <person name="Di Palma F."/>
            <person name="Johnson J."/>
            <person name="Lander E.S."/>
            <person name="Lindblad-Toh K."/>
        </authorList>
    </citation>
    <scope>NUCLEOTIDE SEQUENCE [LARGE SCALE GENOMIC DNA]</scope>
</reference>
<dbReference type="Gene3D" id="2.30.30.850">
    <property type="match status" value="1"/>
</dbReference>
<dbReference type="GO" id="GO:0016779">
    <property type="term" value="F:nucleotidyltransferase activity"/>
    <property type="evidence" value="ECO:0007669"/>
    <property type="project" value="UniProtKB-KW"/>
</dbReference>
<dbReference type="GeneTree" id="ENSGT01120000272213"/>
<reference evidence="8" key="2">
    <citation type="submission" date="2025-08" db="UniProtKB">
        <authorList>
            <consortium name="Ensembl"/>
        </authorList>
    </citation>
    <scope>IDENTIFICATION</scope>
</reference>
<proteinExistence type="predicted"/>
<evidence type="ECO:0000256" key="3">
    <source>
        <dbReference type="ARBA" id="ARBA00022722"/>
    </source>
</evidence>
<evidence type="ECO:0000256" key="6">
    <source>
        <dbReference type="SAM" id="MobiDB-lite"/>
    </source>
</evidence>
<evidence type="ECO:0000256" key="4">
    <source>
        <dbReference type="ARBA" id="ARBA00022759"/>
    </source>
</evidence>
<protein>
    <recommendedName>
        <fullName evidence="7">Murine leukemia virus integrase C-terminal domain-containing protein</fullName>
    </recommendedName>
</protein>
<dbReference type="InParanoid" id="A0A669F5V6"/>
<keyword evidence="9" id="KW-1185">Reference proteome</keyword>
<dbReference type="InterPro" id="IPR040643">
    <property type="entry name" value="MLVIN_C"/>
</dbReference>
<dbReference type="Proteomes" id="UP000005207">
    <property type="component" value="Linkage group LG7"/>
</dbReference>
<organism evidence="8 9">
    <name type="scientific">Oreochromis niloticus</name>
    <name type="common">Nile tilapia</name>
    <name type="synonym">Tilapia nilotica</name>
    <dbReference type="NCBI Taxonomy" id="8128"/>
    <lineage>
        <taxon>Eukaryota</taxon>
        <taxon>Metazoa</taxon>
        <taxon>Chordata</taxon>
        <taxon>Craniata</taxon>
        <taxon>Vertebrata</taxon>
        <taxon>Euteleostomi</taxon>
        <taxon>Actinopterygii</taxon>
        <taxon>Neopterygii</taxon>
        <taxon>Teleostei</taxon>
        <taxon>Neoteleostei</taxon>
        <taxon>Acanthomorphata</taxon>
        <taxon>Ovalentaria</taxon>
        <taxon>Cichlomorphae</taxon>
        <taxon>Cichliformes</taxon>
        <taxon>Cichlidae</taxon>
        <taxon>African cichlids</taxon>
        <taxon>Pseudocrenilabrinae</taxon>
        <taxon>Oreochromini</taxon>
        <taxon>Oreochromis</taxon>
    </lineage>
</organism>
<keyword evidence="2" id="KW-0548">Nucleotidyltransferase</keyword>
<accession>A0A669F5V6</accession>
<keyword evidence="5" id="KW-0378">Hydrolase</keyword>
<feature type="domain" description="Murine leukemia virus integrase C-terminal" evidence="7">
    <location>
        <begin position="29"/>
        <end position="82"/>
    </location>
</feature>